<proteinExistence type="predicted"/>
<dbReference type="EMBL" id="MKFU01000056">
    <property type="protein sequence ID" value="OHY88916.1"/>
    <property type="molecule type" value="Genomic_DNA"/>
</dbReference>
<sequence>MHDLRDYKTLTAQQITAAIGQLNHNTAPKIMTHLALRATQPHPFGNSCSRAKALKLLRRVKQAHKAGRIPLELTVTGCRIDRGSHQADRYYYDRTLLAQGWQQYDTEEDAWYFGIWINTETLETFTYTEGDTNHVIAPNIEAFRAELARLYQYHPQAPAFITIDPEAGIVTHHFEAKPEV</sequence>
<protein>
    <submittedName>
        <fullName evidence="1">Uncharacterized protein</fullName>
    </submittedName>
</protein>
<gene>
    <name evidence="1" type="ORF">BJD16_06190</name>
</gene>
<name>A0A1S2CK42_AERSO</name>
<dbReference type="Proteomes" id="UP000179934">
    <property type="component" value="Unassembled WGS sequence"/>
</dbReference>
<dbReference type="GeneID" id="58922569"/>
<dbReference type="STRING" id="646.BJD16_06190"/>
<dbReference type="AlphaFoldDB" id="A0A1S2CK42"/>
<organism evidence="1 2">
    <name type="scientific">Aeromonas sobria</name>
    <dbReference type="NCBI Taxonomy" id="646"/>
    <lineage>
        <taxon>Bacteria</taxon>
        <taxon>Pseudomonadati</taxon>
        <taxon>Pseudomonadota</taxon>
        <taxon>Gammaproteobacteria</taxon>
        <taxon>Aeromonadales</taxon>
        <taxon>Aeromonadaceae</taxon>
        <taxon>Aeromonas</taxon>
    </lineage>
</organism>
<comment type="caution">
    <text evidence="1">The sequence shown here is derived from an EMBL/GenBank/DDBJ whole genome shotgun (WGS) entry which is preliminary data.</text>
</comment>
<accession>A0A1S2CK42</accession>
<evidence type="ECO:0000313" key="2">
    <source>
        <dbReference type="Proteomes" id="UP000179934"/>
    </source>
</evidence>
<evidence type="ECO:0000313" key="1">
    <source>
        <dbReference type="EMBL" id="OHY88916.1"/>
    </source>
</evidence>
<dbReference type="RefSeq" id="WP_042021035.1">
    <property type="nucleotide sequence ID" value="NZ_CDBW01000021.1"/>
</dbReference>
<reference evidence="1 2" key="1">
    <citation type="submission" date="2016-09" db="EMBL/GenBank/DDBJ databases">
        <title>Draft Genome Sequence of Aeromonas sobria Strain 08005, Isolated from Sick Rana catesbeiana.</title>
        <authorList>
            <person name="Yang Q."/>
        </authorList>
    </citation>
    <scope>NUCLEOTIDE SEQUENCE [LARGE SCALE GENOMIC DNA]</scope>
    <source>
        <strain evidence="1 2">08005</strain>
    </source>
</reference>
<dbReference type="OrthoDB" id="7851858at2"/>